<feature type="domain" description="DDE Tnp4" evidence="9">
    <location>
        <begin position="33"/>
        <end position="121"/>
    </location>
</feature>
<keyword evidence="8" id="KW-0472">Membrane</keyword>
<evidence type="ECO:0000256" key="1">
    <source>
        <dbReference type="ARBA" id="ARBA00001968"/>
    </source>
</evidence>
<protein>
    <recommendedName>
        <fullName evidence="9">DDE Tnp4 domain-containing protein</fullName>
    </recommendedName>
</protein>
<evidence type="ECO:0000256" key="3">
    <source>
        <dbReference type="ARBA" id="ARBA00006958"/>
    </source>
</evidence>
<proteinExistence type="inferred from homology"/>
<keyword evidence="8" id="KW-1133">Transmembrane helix</keyword>
<evidence type="ECO:0000313" key="11">
    <source>
        <dbReference type="Proteomes" id="UP000315295"/>
    </source>
</evidence>
<name>A0A540M8E8_MALBA</name>
<keyword evidence="5" id="KW-0479">Metal-binding</keyword>
<dbReference type="Proteomes" id="UP000315295">
    <property type="component" value="Unassembled WGS sequence"/>
</dbReference>
<gene>
    <name evidence="10" type="ORF">C1H46_019350</name>
</gene>
<comment type="caution">
    <text evidence="10">The sequence shown here is derived from an EMBL/GenBank/DDBJ whole genome shotgun (WGS) entry which is preliminary data.</text>
</comment>
<evidence type="ECO:0000256" key="2">
    <source>
        <dbReference type="ARBA" id="ARBA00004123"/>
    </source>
</evidence>
<dbReference type="PANTHER" id="PTHR22930">
    <property type="match status" value="1"/>
</dbReference>
<keyword evidence="7" id="KW-0539">Nucleus</keyword>
<evidence type="ECO:0000259" key="9">
    <source>
        <dbReference type="Pfam" id="PF13359"/>
    </source>
</evidence>
<evidence type="ECO:0000256" key="8">
    <source>
        <dbReference type="SAM" id="Phobius"/>
    </source>
</evidence>
<evidence type="ECO:0000256" key="6">
    <source>
        <dbReference type="ARBA" id="ARBA00022801"/>
    </source>
</evidence>
<dbReference type="GO" id="GO:0005634">
    <property type="term" value="C:nucleus"/>
    <property type="evidence" value="ECO:0007669"/>
    <property type="project" value="UniProtKB-SubCell"/>
</dbReference>
<dbReference type="GO" id="GO:0046872">
    <property type="term" value="F:metal ion binding"/>
    <property type="evidence" value="ECO:0007669"/>
    <property type="project" value="UniProtKB-KW"/>
</dbReference>
<dbReference type="GO" id="GO:0004518">
    <property type="term" value="F:nuclease activity"/>
    <property type="evidence" value="ECO:0007669"/>
    <property type="project" value="UniProtKB-KW"/>
</dbReference>
<dbReference type="InterPro" id="IPR027806">
    <property type="entry name" value="HARBI1_dom"/>
</dbReference>
<reference evidence="10 11" key="1">
    <citation type="journal article" date="2019" name="G3 (Bethesda)">
        <title>Sequencing of a Wild Apple (Malus baccata) Genome Unravels the Differences Between Cultivated and Wild Apple Species Regarding Disease Resistance and Cold Tolerance.</title>
        <authorList>
            <person name="Chen X."/>
        </authorList>
    </citation>
    <scope>NUCLEOTIDE SEQUENCE [LARGE SCALE GENOMIC DNA]</scope>
    <source>
        <strain evidence="11">cv. Shandingzi</strain>
        <tissue evidence="10">Leaves</tissue>
    </source>
</reference>
<sequence>MDERKIVACFIVKVWYLNIMTWLMMWFMMKRCYYLVDGGYTNGQGYLALYRGVRYHLSEWRNRRLSINHEEFFNMKHAQARNVIERCFGLLKMRWSILRGPSFFLIRTQLRIMTAYCLLHNLIRRHMLVDPIENEILNLDESESSDDDEDMIETVQPTQEWTAWRNTLTMNMYNE</sequence>
<comment type="cofactor">
    <cofactor evidence="1">
        <name>a divalent metal cation</name>
        <dbReference type="ChEBI" id="CHEBI:60240"/>
    </cofactor>
</comment>
<feature type="transmembrane region" description="Helical" evidence="8">
    <location>
        <begin position="7"/>
        <end position="29"/>
    </location>
</feature>
<dbReference type="GO" id="GO:0016787">
    <property type="term" value="F:hydrolase activity"/>
    <property type="evidence" value="ECO:0007669"/>
    <property type="project" value="UniProtKB-KW"/>
</dbReference>
<dbReference type="EMBL" id="VIEB01000328">
    <property type="protein sequence ID" value="TQD95005.1"/>
    <property type="molecule type" value="Genomic_DNA"/>
</dbReference>
<keyword evidence="11" id="KW-1185">Reference proteome</keyword>
<dbReference type="Pfam" id="PF13359">
    <property type="entry name" value="DDE_Tnp_4"/>
    <property type="match status" value="1"/>
</dbReference>
<comment type="similarity">
    <text evidence="3">Belongs to the HARBI1 family.</text>
</comment>
<dbReference type="InterPro" id="IPR045249">
    <property type="entry name" value="HARBI1-like"/>
</dbReference>
<keyword evidence="6" id="KW-0378">Hydrolase</keyword>
<dbReference type="AlphaFoldDB" id="A0A540M8E8"/>
<evidence type="ECO:0000256" key="7">
    <source>
        <dbReference type="ARBA" id="ARBA00023242"/>
    </source>
</evidence>
<comment type="subcellular location">
    <subcellularLocation>
        <location evidence="2">Nucleus</location>
    </subcellularLocation>
</comment>
<keyword evidence="8" id="KW-0812">Transmembrane</keyword>
<evidence type="ECO:0000313" key="10">
    <source>
        <dbReference type="EMBL" id="TQD95005.1"/>
    </source>
</evidence>
<dbReference type="PANTHER" id="PTHR22930:SF293">
    <property type="entry name" value="PROTEIN ALP1-LIKE"/>
    <property type="match status" value="1"/>
</dbReference>
<evidence type="ECO:0000256" key="4">
    <source>
        <dbReference type="ARBA" id="ARBA00022722"/>
    </source>
</evidence>
<evidence type="ECO:0000256" key="5">
    <source>
        <dbReference type="ARBA" id="ARBA00022723"/>
    </source>
</evidence>
<organism evidence="10 11">
    <name type="scientific">Malus baccata</name>
    <name type="common">Siberian crab apple</name>
    <name type="synonym">Pyrus baccata</name>
    <dbReference type="NCBI Taxonomy" id="106549"/>
    <lineage>
        <taxon>Eukaryota</taxon>
        <taxon>Viridiplantae</taxon>
        <taxon>Streptophyta</taxon>
        <taxon>Embryophyta</taxon>
        <taxon>Tracheophyta</taxon>
        <taxon>Spermatophyta</taxon>
        <taxon>Magnoliopsida</taxon>
        <taxon>eudicotyledons</taxon>
        <taxon>Gunneridae</taxon>
        <taxon>Pentapetalae</taxon>
        <taxon>rosids</taxon>
        <taxon>fabids</taxon>
        <taxon>Rosales</taxon>
        <taxon>Rosaceae</taxon>
        <taxon>Amygdaloideae</taxon>
        <taxon>Maleae</taxon>
        <taxon>Malus</taxon>
    </lineage>
</organism>
<keyword evidence="4" id="KW-0540">Nuclease</keyword>
<accession>A0A540M8E8</accession>